<dbReference type="Proteomes" id="UP000289340">
    <property type="component" value="Chromosome 13"/>
</dbReference>
<evidence type="ECO:0000313" key="3">
    <source>
        <dbReference type="Proteomes" id="UP000289340"/>
    </source>
</evidence>
<protein>
    <submittedName>
        <fullName evidence="2">Protein TIC 214</fullName>
    </submittedName>
</protein>
<dbReference type="AlphaFoldDB" id="A0A445HAL9"/>
<name>A0A445HAL9_GLYSO</name>
<dbReference type="InterPro" id="IPR008896">
    <property type="entry name" value="TIC214"/>
</dbReference>
<accession>A0A445HAL9</accession>
<dbReference type="GO" id="GO:0016020">
    <property type="term" value="C:membrane"/>
    <property type="evidence" value="ECO:0007669"/>
    <property type="project" value="UniProtKB-SubCell"/>
</dbReference>
<keyword evidence="3" id="KW-1185">Reference proteome</keyword>
<comment type="subcellular location">
    <subcellularLocation>
        <location evidence="1">Membrane</location>
        <topology evidence="1">Multi-pass membrane protein</topology>
    </subcellularLocation>
</comment>
<evidence type="ECO:0000313" key="2">
    <source>
        <dbReference type="EMBL" id="RZB70783.1"/>
    </source>
</evidence>
<reference evidence="2 3" key="1">
    <citation type="submission" date="2018-09" db="EMBL/GenBank/DDBJ databases">
        <title>A high-quality reference genome of wild soybean provides a powerful tool to mine soybean genomes.</title>
        <authorList>
            <person name="Xie M."/>
            <person name="Chung C.Y.L."/>
            <person name="Li M.-W."/>
            <person name="Wong F.-L."/>
            <person name="Chan T.-F."/>
            <person name="Lam H.-M."/>
        </authorList>
    </citation>
    <scope>NUCLEOTIDE SEQUENCE [LARGE SCALE GENOMIC DNA]</scope>
    <source>
        <strain evidence="3">cv. W05</strain>
        <tissue evidence="2">Hypocotyl of etiolated seedlings</tissue>
    </source>
</reference>
<gene>
    <name evidence="2" type="ORF">D0Y65_035649</name>
</gene>
<dbReference type="EMBL" id="QZWG01000013">
    <property type="protein sequence ID" value="RZB70783.1"/>
    <property type="molecule type" value="Genomic_DNA"/>
</dbReference>
<sequence>MVFNYPKENFQKKWLTNGIWIKILFPFRLKPWHKSKLRSNENKKDLRKKKKNFCFLTIWGMEVDLPISSSPPKNRFSSFFNPIFKELTKNEIISIFHFSSSKSFK</sequence>
<proteinExistence type="predicted"/>
<dbReference type="Pfam" id="PF05758">
    <property type="entry name" value="Ycf1"/>
    <property type="match status" value="1"/>
</dbReference>
<comment type="caution">
    <text evidence="2">The sequence shown here is derived from an EMBL/GenBank/DDBJ whole genome shotgun (WGS) entry which is preliminary data.</text>
</comment>
<organism evidence="2 3">
    <name type="scientific">Glycine soja</name>
    <name type="common">Wild soybean</name>
    <dbReference type="NCBI Taxonomy" id="3848"/>
    <lineage>
        <taxon>Eukaryota</taxon>
        <taxon>Viridiplantae</taxon>
        <taxon>Streptophyta</taxon>
        <taxon>Embryophyta</taxon>
        <taxon>Tracheophyta</taxon>
        <taxon>Spermatophyta</taxon>
        <taxon>Magnoliopsida</taxon>
        <taxon>eudicotyledons</taxon>
        <taxon>Gunneridae</taxon>
        <taxon>Pentapetalae</taxon>
        <taxon>rosids</taxon>
        <taxon>fabids</taxon>
        <taxon>Fabales</taxon>
        <taxon>Fabaceae</taxon>
        <taxon>Papilionoideae</taxon>
        <taxon>50 kb inversion clade</taxon>
        <taxon>NPAAA clade</taxon>
        <taxon>indigoferoid/millettioid clade</taxon>
        <taxon>Phaseoleae</taxon>
        <taxon>Glycine</taxon>
        <taxon>Glycine subgen. Soja</taxon>
    </lineage>
</organism>
<evidence type="ECO:0000256" key="1">
    <source>
        <dbReference type="ARBA" id="ARBA00004141"/>
    </source>
</evidence>